<dbReference type="SUPFAM" id="SSF81631">
    <property type="entry name" value="PAP/OAS1 substrate-binding domain"/>
    <property type="match status" value="1"/>
</dbReference>
<sequence>MDANIAIELFEGSEKMHRDLEEVFNKVIEILKKDRRCKGGWHYGSISRGESDIYSDYDPVFLVSDEDFQEFSQDVPKILSNASDELLIFWGESFNDDHFKNYCTVIRLENNLHQFDFFIINSKYIEDWMCRQHLKGCTKDDMIFDRTGEVENLLSIGLRTDNYIPDIIRTMDTYWFHTEMLIKYFKRKDIFKILKNIDILFHSHVDLMLYQYDTLDWGSWESKIKHCVPCEKQQHLKSYFSVAELSELEKAVKRSMNLFKSDLEEICEIRKINYPKNIANEVISYFNRRIESKEW</sequence>
<evidence type="ECO:0000313" key="2">
    <source>
        <dbReference type="Proteomes" id="UP001189143"/>
    </source>
</evidence>
<evidence type="ECO:0008006" key="3">
    <source>
        <dbReference type="Google" id="ProtNLM"/>
    </source>
</evidence>
<dbReference type="EMBL" id="CAMTCP010000231">
    <property type="protein sequence ID" value="CAI3605166.1"/>
    <property type="molecule type" value="Genomic_DNA"/>
</dbReference>
<dbReference type="Gene3D" id="3.30.460.10">
    <property type="entry name" value="Beta Polymerase, domain 2"/>
    <property type="match status" value="1"/>
</dbReference>
<reference evidence="1" key="1">
    <citation type="submission" date="2022-10" db="EMBL/GenBank/DDBJ databases">
        <authorList>
            <person name="Aires J."/>
            <person name="Mesa V."/>
        </authorList>
    </citation>
    <scope>NUCLEOTIDE SEQUENCE</scope>
    <source>
        <strain evidence="1">Clostridium neonatale JD116</strain>
    </source>
</reference>
<dbReference type="SUPFAM" id="SSF81301">
    <property type="entry name" value="Nucleotidyltransferase"/>
    <property type="match status" value="1"/>
</dbReference>
<dbReference type="Pfam" id="PF04439">
    <property type="entry name" value="Adenyl_transf"/>
    <property type="match status" value="1"/>
</dbReference>
<comment type="caution">
    <text evidence="1">The sequence shown here is derived from an EMBL/GenBank/DDBJ whole genome shotgun (WGS) entry which is preliminary data.</text>
</comment>
<protein>
    <recommendedName>
        <fullName evidence="3">Adenylyltransferase</fullName>
    </recommendedName>
</protein>
<dbReference type="AlphaFoldDB" id="A0AAD1YG71"/>
<evidence type="ECO:0000313" key="1">
    <source>
        <dbReference type="EMBL" id="CAI3605166.1"/>
    </source>
</evidence>
<dbReference type="Proteomes" id="UP001189143">
    <property type="component" value="Unassembled WGS sequence"/>
</dbReference>
<dbReference type="Gene3D" id="1.20.120.330">
    <property type="entry name" value="Nucleotidyltransferases domain 2"/>
    <property type="match status" value="1"/>
</dbReference>
<dbReference type="InterPro" id="IPR007530">
    <property type="entry name" value="Aminoglycoside_adenylylTfrase"/>
</dbReference>
<gene>
    <name evidence="1" type="ORF">CNEO2_340028</name>
</gene>
<name>A0AAD1YG71_9CLOT</name>
<organism evidence="1 2">
    <name type="scientific">Clostridium neonatale</name>
    <dbReference type="NCBI Taxonomy" id="137838"/>
    <lineage>
        <taxon>Bacteria</taxon>
        <taxon>Bacillati</taxon>
        <taxon>Bacillota</taxon>
        <taxon>Clostridia</taxon>
        <taxon>Eubacteriales</taxon>
        <taxon>Clostridiaceae</taxon>
        <taxon>Clostridium</taxon>
    </lineage>
</organism>
<dbReference type="InterPro" id="IPR043519">
    <property type="entry name" value="NT_sf"/>
</dbReference>
<proteinExistence type="predicted"/>
<accession>A0AAD1YG71</accession>